<evidence type="ECO:0000313" key="1">
    <source>
        <dbReference type="EMBL" id="SDP11104.1"/>
    </source>
</evidence>
<reference evidence="2" key="1">
    <citation type="submission" date="2016-10" db="EMBL/GenBank/DDBJ databases">
        <authorList>
            <person name="Varghese N."/>
            <person name="Submissions S."/>
        </authorList>
    </citation>
    <scope>NUCLEOTIDE SEQUENCE [LARGE SCALE GENOMIC DNA]</scope>
    <source>
        <strain evidence="2">IBRC-M10078</strain>
    </source>
</reference>
<keyword evidence="2" id="KW-1185">Reference proteome</keyword>
<protein>
    <submittedName>
        <fullName evidence="1">Uncharacterized protein</fullName>
    </submittedName>
</protein>
<accession>A0A1H0Q189</accession>
<proteinExistence type="predicted"/>
<dbReference type="STRING" id="930152.SAMN05216565_101552"/>
<name>A0A1H0Q189_9BACI</name>
<gene>
    <name evidence="1" type="ORF">SAMN05216565_101552</name>
</gene>
<dbReference type="EMBL" id="FNJU01000001">
    <property type="protein sequence ID" value="SDP11104.1"/>
    <property type="molecule type" value="Genomic_DNA"/>
</dbReference>
<dbReference type="Proteomes" id="UP000199159">
    <property type="component" value="Unassembled WGS sequence"/>
</dbReference>
<evidence type="ECO:0000313" key="2">
    <source>
        <dbReference type="Proteomes" id="UP000199159"/>
    </source>
</evidence>
<dbReference type="RefSeq" id="WP_274380193.1">
    <property type="nucleotide sequence ID" value="NZ_FNJU01000001.1"/>
</dbReference>
<dbReference type="AlphaFoldDB" id="A0A1H0Q189"/>
<organism evidence="1 2">
    <name type="scientific">Litchfieldia salsa</name>
    <dbReference type="NCBI Taxonomy" id="930152"/>
    <lineage>
        <taxon>Bacteria</taxon>
        <taxon>Bacillati</taxon>
        <taxon>Bacillota</taxon>
        <taxon>Bacilli</taxon>
        <taxon>Bacillales</taxon>
        <taxon>Bacillaceae</taxon>
        <taxon>Litchfieldia</taxon>
    </lineage>
</organism>
<sequence>MNGLLHFITLFSKGEKDETFSIYLSESFTGNEKYWNPKSNN</sequence>